<gene>
    <name evidence="6" type="ORF">D1223_02495</name>
</gene>
<feature type="transmembrane region" description="Helical" evidence="4">
    <location>
        <begin position="298"/>
        <end position="319"/>
    </location>
</feature>
<dbReference type="InterPro" id="IPR011701">
    <property type="entry name" value="MFS"/>
</dbReference>
<feature type="transmembrane region" description="Helical" evidence="4">
    <location>
        <begin position="146"/>
        <end position="163"/>
    </location>
</feature>
<evidence type="ECO:0000313" key="7">
    <source>
        <dbReference type="Proteomes" id="UP000266385"/>
    </source>
</evidence>
<feature type="transmembrane region" description="Helical" evidence="4">
    <location>
        <begin position="175"/>
        <end position="195"/>
    </location>
</feature>
<dbReference type="InterPro" id="IPR020846">
    <property type="entry name" value="MFS_dom"/>
</dbReference>
<keyword evidence="2 4" id="KW-1133">Transmembrane helix</keyword>
<feature type="transmembrane region" description="Helical" evidence="4">
    <location>
        <begin position="358"/>
        <end position="377"/>
    </location>
</feature>
<organism evidence="6 7">
    <name type="scientific">Henriciella mobilis</name>
    <dbReference type="NCBI Taxonomy" id="2305467"/>
    <lineage>
        <taxon>Bacteria</taxon>
        <taxon>Pseudomonadati</taxon>
        <taxon>Pseudomonadota</taxon>
        <taxon>Alphaproteobacteria</taxon>
        <taxon>Hyphomonadales</taxon>
        <taxon>Hyphomonadaceae</taxon>
        <taxon>Henriciella</taxon>
    </lineage>
</organism>
<dbReference type="PANTHER" id="PTHR11360:SF284">
    <property type="entry name" value="EG:103B4.3 PROTEIN-RELATED"/>
    <property type="match status" value="1"/>
</dbReference>
<name>A0A399RS65_9PROT</name>
<keyword evidence="7" id="KW-1185">Reference proteome</keyword>
<dbReference type="EMBL" id="QWFX01000005">
    <property type="protein sequence ID" value="RIJ32737.1"/>
    <property type="molecule type" value="Genomic_DNA"/>
</dbReference>
<reference evidence="6 7" key="1">
    <citation type="submission" date="2018-08" db="EMBL/GenBank/DDBJ databases">
        <title>Henriciella mobilis sp. nov., isolated from seawater.</title>
        <authorList>
            <person name="Cheng H."/>
            <person name="Wu Y.-H."/>
            <person name="Xu X.-W."/>
            <person name="Guo L.-L."/>
        </authorList>
    </citation>
    <scope>NUCLEOTIDE SEQUENCE [LARGE SCALE GENOMIC DNA]</scope>
    <source>
        <strain evidence="6 7">JN25</strain>
    </source>
</reference>
<dbReference type="PROSITE" id="PS50850">
    <property type="entry name" value="MFS"/>
    <property type="match status" value="1"/>
</dbReference>
<evidence type="ECO:0000256" key="4">
    <source>
        <dbReference type="SAM" id="Phobius"/>
    </source>
</evidence>
<accession>A0A399RS65</accession>
<comment type="caution">
    <text evidence="6">The sequence shown here is derived from an EMBL/GenBank/DDBJ whole genome shotgun (WGS) entry which is preliminary data.</text>
</comment>
<feature type="transmembrane region" description="Helical" evidence="4">
    <location>
        <begin position="54"/>
        <end position="77"/>
    </location>
</feature>
<dbReference type="Pfam" id="PF07690">
    <property type="entry name" value="MFS_1"/>
    <property type="match status" value="1"/>
</dbReference>
<evidence type="ECO:0000256" key="2">
    <source>
        <dbReference type="ARBA" id="ARBA00022989"/>
    </source>
</evidence>
<evidence type="ECO:0000256" key="3">
    <source>
        <dbReference type="ARBA" id="ARBA00023136"/>
    </source>
</evidence>
<evidence type="ECO:0000256" key="1">
    <source>
        <dbReference type="ARBA" id="ARBA00022692"/>
    </source>
</evidence>
<dbReference type="OrthoDB" id="9796632at2"/>
<proteinExistence type="predicted"/>
<dbReference type="InterPro" id="IPR036259">
    <property type="entry name" value="MFS_trans_sf"/>
</dbReference>
<dbReference type="AlphaFoldDB" id="A0A399RS65"/>
<sequence>MKHPISGAGSEKSEFREGWPLVLAGLVGTGLGVPSLMINTIGIYAPFLGETFNWSFTVIMGGIAIITLVLLTAGPIVGRIVDRYDPSRLLGISFTGLSIGYISLAFSTGSVVQYYMSWLVICVAGMGATPIAFTRLINISFDKHRGLALGIMLAGPGLVAAFLKPLAGFAIEMSGWRTAIVIVGLLPVLIALPLCRWALSRSERLVTSAPAQGHEANAGLEGFSVREAATTRAFWIIIALLIPMAVAIAALVPHLENILGRGGLSLERTVMLTTIMGLTLAFGRLACGWLMDKVWAPLVGAVSLTAAAVGCVLLALSPINFGMGIIAIALIGFAAGAEYDLLSFLVGRYFGLRHYGAIYGIVYAVFAVGAGFGPGLIGYAYDRFGTYEPVLHTCAVLLLGSAALLLALGRYPKNFDRAEKSDAEGKVHAGH</sequence>
<feature type="transmembrane region" description="Helical" evidence="4">
    <location>
        <begin position="21"/>
        <end position="48"/>
    </location>
</feature>
<dbReference type="Proteomes" id="UP000266385">
    <property type="component" value="Unassembled WGS sequence"/>
</dbReference>
<protein>
    <submittedName>
        <fullName evidence="6">MFS transporter</fullName>
    </submittedName>
</protein>
<dbReference type="SUPFAM" id="SSF103473">
    <property type="entry name" value="MFS general substrate transporter"/>
    <property type="match status" value="1"/>
</dbReference>
<dbReference type="Gene3D" id="1.20.1250.20">
    <property type="entry name" value="MFS general substrate transporter like domains"/>
    <property type="match status" value="2"/>
</dbReference>
<feature type="transmembrane region" description="Helical" evidence="4">
    <location>
        <begin position="233"/>
        <end position="252"/>
    </location>
</feature>
<dbReference type="PANTHER" id="PTHR11360">
    <property type="entry name" value="MONOCARBOXYLATE TRANSPORTER"/>
    <property type="match status" value="1"/>
</dbReference>
<dbReference type="InterPro" id="IPR050327">
    <property type="entry name" value="Proton-linked_MCT"/>
</dbReference>
<feature type="transmembrane region" description="Helical" evidence="4">
    <location>
        <begin position="325"/>
        <end position="346"/>
    </location>
</feature>
<dbReference type="RefSeq" id="WP_119374818.1">
    <property type="nucleotide sequence ID" value="NZ_QWFX01000005.1"/>
</dbReference>
<evidence type="ECO:0000259" key="5">
    <source>
        <dbReference type="PROSITE" id="PS50850"/>
    </source>
</evidence>
<keyword evidence="3 4" id="KW-0472">Membrane</keyword>
<dbReference type="GO" id="GO:0022857">
    <property type="term" value="F:transmembrane transporter activity"/>
    <property type="evidence" value="ECO:0007669"/>
    <property type="project" value="InterPro"/>
</dbReference>
<feature type="transmembrane region" description="Helical" evidence="4">
    <location>
        <begin position="389"/>
        <end position="408"/>
    </location>
</feature>
<feature type="transmembrane region" description="Helical" evidence="4">
    <location>
        <begin position="89"/>
        <end position="109"/>
    </location>
</feature>
<feature type="transmembrane region" description="Helical" evidence="4">
    <location>
        <begin position="115"/>
        <end position="134"/>
    </location>
</feature>
<feature type="transmembrane region" description="Helical" evidence="4">
    <location>
        <begin position="272"/>
        <end position="291"/>
    </location>
</feature>
<feature type="domain" description="Major facilitator superfamily (MFS) profile" evidence="5">
    <location>
        <begin position="20"/>
        <end position="412"/>
    </location>
</feature>
<keyword evidence="1 4" id="KW-0812">Transmembrane</keyword>
<evidence type="ECO:0000313" key="6">
    <source>
        <dbReference type="EMBL" id="RIJ32737.1"/>
    </source>
</evidence>